<proteinExistence type="predicted"/>
<evidence type="ECO:0000256" key="1">
    <source>
        <dbReference type="SAM" id="Phobius"/>
    </source>
</evidence>
<keyword evidence="1" id="KW-0472">Membrane</keyword>
<evidence type="ECO:0000313" key="2">
    <source>
        <dbReference type="EMBL" id="SFF00959.1"/>
    </source>
</evidence>
<organism evidence="2 3">
    <name type="scientific">Nannocystis exedens</name>
    <dbReference type="NCBI Taxonomy" id="54"/>
    <lineage>
        <taxon>Bacteria</taxon>
        <taxon>Pseudomonadati</taxon>
        <taxon>Myxococcota</taxon>
        <taxon>Polyangia</taxon>
        <taxon>Nannocystales</taxon>
        <taxon>Nannocystaceae</taxon>
        <taxon>Nannocystis</taxon>
    </lineage>
</organism>
<keyword evidence="1" id="KW-1133">Transmembrane helix</keyword>
<feature type="transmembrane region" description="Helical" evidence="1">
    <location>
        <begin position="68"/>
        <end position="87"/>
    </location>
</feature>
<sequence length="227" mass="23776">MAANPLPRSFALAETRRRYEATPRTLDDDLQRMARGDRGCLGDAVSGLGALGILVSGVLGYLGFVGMGFMAVFAGMLIAGFVLSAAAQTRSGPARYKALTEGPLALGRVLRADPALFEPGDVPYPALVVFAVDAPHRFDAPYLHGVARALLALQDAATPPADQAAVAAMLRDPNQTAPLRVPPALAGAGDAWLGVVSVDPRRLPARRVEDHLVPVIAAPELGFVEHV</sequence>
<name>A0A1I2F7L8_9BACT</name>
<protein>
    <submittedName>
        <fullName evidence="2">Uncharacterized protein</fullName>
    </submittedName>
</protein>
<keyword evidence="1" id="KW-0812">Transmembrane</keyword>
<dbReference type="EMBL" id="FOMX01000025">
    <property type="protein sequence ID" value="SFF00959.1"/>
    <property type="molecule type" value="Genomic_DNA"/>
</dbReference>
<dbReference type="AlphaFoldDB" id="A0A1I2F7L8"/>
<keyword evidence="3" id="KW-1185">Reference proteome</keyword>
<reference evidence="3" key="1">
    <citation type="submission" date="2016-10" db="EMBL/GenBank/DDBJ databases">
        <authorList>
            <person name="Varghese N."/>
            <person name="Submissions S."/>
        </authorList>
    </citation>
    <scope>NUCLEOTIDE SEQUENCE [LARGE SCALE GENOMIC DNA]</scope>
    <source>
        <strain evidence="3">ATCC 25963</strain>
    </source>
</reference>
<evidence type="ECO:0000313" key="3">
    <source>
        <dbReference type="Proteomes" id="UP000199400"/>
    </source>
</evidence>
<dbReference type="Proteomes" id="UP000199400">
    <property type="component" value="Unassembled WGS sequence"/>
</dbReference>
<gene>
    <name evidence="2" type="ORF">SAMN02745121_06489</name>
</gene>
<feature type="transmembrane region" description="Helical" evidence="1">
    <location>
        <begin position="40"/>
        <end position="62"/>
    </location>
</feature>
<dbReference type="RefSeq" id="WP_096330940.1">
    <property type="nucleotide sequence ID" value="NZ_FOMX01000025.1"/>
</dbReference>
<dbReference type="OrthoDB" id="5507035at2"/>
<accession>A0A1I2F7L8</accession>